<keyword evidence="4" id="KW-1185">Reference proteome</keyword>
<dbReference type="AlphaFoldDB" id="A0A8I2YFZ0"/>
<protein>
    <recommendedName>
        <fullName evidence="5">Zn(2)-C6 fungal-type domain-containing protein</fullName>
    </recommendedName>
</protein>
<name>A0A8I2YFZ0_9AGAM</name>
<proteinExistence type="predicted"/>
<evidence type="ECO:0008006" key="5">
    <source>
        <dbReference type="Google" id="ProtNLM"/>
    </source>
</evidence>
<sequence>MQECQPFVDKWTAEVMDRNRRAEEMVWEKCERKEGQGPQDMEESAPQERGLQEGDVSGKTDLTPGKEGSGGKVPSIPPTTDTMTSEAGSGTSNRSCLSAQVSSYPKCGHLIVEDEEDEDEGDLCPVKKATSSSPVVTYKTLCELCAQKSETCRGPKGWTCFHCVRLKSKCSKSAGCPQKALNVVESDGVVDRKGKGKAPIGVEETIVLSSGEDKKTPQKVPLSRKESQVWVSNKVREAGIRAVKHLEGKIRLKQWQLKAEEAKMAKMEMEVASEMVELNEIKHVLGL</sequence>
<organism evidence="3 4">
    <name type="scientific">Boletus reticuloceps</name>
    <dbReference type="NCBI Taxonomy" id="495285"/>
    <lineage>
        <taxon>Eukaryota</taxon>
        <taxon>Fungi</taxon>
        <taxon>Dikarya</taxon>
        <taxon>Basidiomycota</taxon>
        <taxon>Agaricomycotina</taxon>
        <taxon>Agaricomycetes</taxon>
        <taxon>Agaricomycetidae</taxon>
        <taxon>Boletales</taxon>
        <taxon>Boletineae</taxon>
        <taxon>Boletaceae</taxon>
        <taxon>Boletoideae</taxon>
        <taxon>Boletus</taxon>
    </lineage>
</organism>
<evidence type="ECO:0000256" key="2">
    <source>
        <dbReference type="SAM" id="MobiDB-lite"/>
    </source>
</evidence>
<evidence type="ECO:0000313" key="3">
    <source>
        <dbReference type="EMBL" id="KAG6371147.1"/>
    </source>
</evidence>
<dbReference type="Proteomes" id="UP000683000">
    <property type="component" value="Unassembled WGS sequence"/>
</dbReference>
<evidence type="ECO:0000313" key="4">
    <source>
        <dbReference type="Proteomes" id="UP000683000"/>
    </source>
</evidence>
<feature type="coiled-coil region" evidence="1">
    <location>
        <begin position="250"/>
        <end position="277"/>
    </location>
</feature>
<accession>A0A8I2YFZ0</accession>
<dbReference type="EMBL" id="JAGFBS010000039">
    <property type="protein sequence ID" value="KAG6371147.1"/>
    <property type="molecule type" value="Genomic_DNA"/>
</dbReference>
<evidence type="ECO:0000256" key="1">
    <source>
        <dbReference type="SAM" id="Coils"/>
    </source>
</evidence>
<gene>
    <name evidence="3" type="ORF">JVT61DRAFT_9918</name>
</gene>
<reference evidence="3" key="1">
    <citation type="submission" date="2021-03" db="EMBL/GenBank/DDBJ databases">
        <title>Evolutionary innovations through gain and loss of genes in the ectomycorrhizal Boletales.</title>
        <authorList>
            <person name="Wu G."/>
            <person name="Miyauchi S."/>
            <person name="Morin E."/>
            <person name="Yang Z.-L."/>
            <person name="Xu J."/>
            <person name="Martin F.M."/>
        </authorList>
    </citation>
    <scope>NUCLEOTIDE SEQUENCE</scope>
    <source>
        <strain evidence="3">BR01</strain>
    </source>
</reference>
<feature type="compositionally biased region" description="Polar residues" evidence="2">
    <location>
        <begin position="78"/>
        <end position="96"/>
    </location>
</feature>
<feature type="region of interest" description="Disordered" evidence="2">
    <location>
        <begin position="29"/>
        <end position="96"/>
    </location>
</feature>
<comment type="caution">
    <text evidence="3">The sequence shown here is derived from an EMBL/GenBank/DDBJ whole genome shotgun (WGS) entry which is preliminary data.</text>
</comment>
<keyword evidence="1" id="KW-0175">Coiled coil</keyword>